<dbReference type="EC" id="3.1.1.-" evidence="3"/>
<name>A0A061HAD9_9BASI</name>
<dbReference type="OrthoDB" id="408631at2759"/>
<gene>
    <name evidence="5" type="ORF">PFL1_03194</name>
</gene>
<proteinExistence type="inferred from homology"/>
<dbReference type="PROSITE" id="PS00122">
    <property type="entry name" value="CARBOXYLESTERASE_B_1"/>
    <property type="match status" value="1"/>
</dbReference>
<organism evidence="5 6">
    <name type="scientific">Pseudozyma flocculosa PF-1</name>
    <dbReference type="NCBI Taxonomy" id="1277687"/>
    <lineage>
        <taxon>Eukaryota</taxon>
        <taxon>Fungi</taxon>
        <taxon>Dikarya</taxon>
        <taxon>Basidiomycota</taxon>
        <taxon>Ustilaginomycotina</taxon>
        <taxon>Ustilaginomycetes</taxon>
        <taxon>Ustilaginales</taxon>
        <taxon>Ustilaginaceae</taxon>
        <taxon>Pseudozyma</taxon>
    </lineage>
</organism>
<dbReference type="AlphaFoldDB" id="A0A061HAD9"/>
<dbReference type="InterPro" id="IPR029058">
    <property type="entry name" value="AB_hydrolase_fold"/>
</dbReference>
<dbReference type="InterPro" id="IPR019819">
    <property type="entry name" value="Carboxylesterase_B_CS"/>
</dbReference>
<dbReference type="Proteomes" id="UP000053664">
    <property type="component" value="Unassembled WGS sequence"/>
</dbReference>
<dbReference type="PANTHER" id="PTHR43918:SF4">
    <property type="entry name" value="CARBOXYLIC ESTER HYDROLASE"/>
    <property type="match status" value="1"/>
</dbReference>
<dbReference type="PROSITE" id="PS00941">
    <property type="entry name" value="CARBOXYLESTERASE_B_2"/>
    <property type="match status" value="1"/>
</dbReference>
<dbReference type="SUPFAM" id="SSF53474">
    <property type="entry name" value="alpha/beta-Hydrolases"/>
    <property type="match status" value="1"/>
</dbReference>
<evidence type="ECO:0000313" key="5">
    <source>
        <dbReference type="EMBL" id="EPQ29439.1"/>
    </source>
</evidence>
<dbReference type="eggNOG" id="KOG4389">
    <property type="taxonomic scope" value="Eukaryota"/>
</dbReference>
<evidence type="ECO:0000256" key="2">
    <source>
        <dbReference type="ARBA" id="ARBA00022801"/>
    </source>
</evidence>
<comment type="similarity">
    <text evidence="1 3">Belongs to the type-B carboxylesterase/lipase family.</text>
</comment>
<dbReference type="GeneID" id="19317304"/>
<dbReference type="GO" id="GO:0052689">
    <property type="term" value="F:carboxylic ester hydrolase activity"/>
    <property type="evidence" value="ECO:0007669"/>
    <property type="project" value="TreeGrafter"/>
</dbReference>
<dbReference type="InterPro" id="IPR019826">
    <property type="entry name" value="Carboxylesterase_B_AS"/>
</dbReference>
<feature type="domain" description="Carboxylesterase type B" evidence="4">
    <location>
        <begin position="107"/>
        <end position="621"/>
    </location>
</feature>
<accession>A0A061HAD9</accession>
<evidence type="ECO:0000256" key="1">
    <source>
        <dbReference type="ARBA" id="ARBA00005964"/>
    </source>
</evidence>
<reference evidence="5 6" key="1">
    <citation type="journal article" date="2013" name="Plant Cell">
        <title>The transition from a phytopathogenic smut ancestor to an anamorphic biocontrol agent deciphered by comparative whole-genome analysis.</title>
        <authorList>
            <person name="Lefebvre F."/>
            <person name="Joly D.L."/>
            <person name="Labbe C."/>
            <person name="Teichmann B."/>
            <person name="Linning R."/>
            <person name="Belzile F."/>
            <person name="Bakkeren G."/>
            <person name="Belanger R.R."/>
        </authorList>
    </citation>
    <scope>NUCLEOTIDE SEQUENCE [LARGE SCALE GENOMIC DNA]</scope>
    <source>
        <strain evidence="5 6">PF-1</strain>
    </source>
</reference>
<dbReference type="EMBL" id="KE361631">
    <property type="protein sequence ID" value="EPQ29439.1"/>
    <property type="molecule type" value="Genomic_DNA"/>
</dbReference>
<keyword evidence="2 3" id="KW-0378">Hydrolase</keyword>
<dbReference type="HOGENOM" id="CLU_006586_10_6_1"/>
<feature type="chain" id="PRO_5005102767" description="Carboxylic ester hydrolase" evidence="3">
    <location>
        <begin position="20"/>
        <end position="657"/>
    </location>
</feature>
<feature type="signal peptide" evidence="3">
    <location>
        <begin position="1"/>
        <end position="19"/>
    </location>
</feature>
<evidence type="ECO:0000259" key="4">
    <source>
        <dbReference type="Pfam" id="PF00135"/>
    </source>
</evidence>
<dbReference type="ESTHER" id="9basi-a0a061had9">
    <property type="family name" value="Fungal_carboxylesterase_lipase"/>
</dbReference>
<dbReference type="RefSeq" id="XP_007878900.1">
    <property type="nucleotide sequence ID" value="XM_007880709.1"/>
</dbReference>
<sequence length="657" mass="71010">MQLPRSLALALSLWGLALGAVATTASPLATRQAPAAAADDPTTTVSSLNCAPKDGCTNLGNSLDPLDPAAIANDPVVRLRNGSYAGVRLETVDAQATLSRFGIKHGAQDLFLGMPFAQQPTGDRRFRRPQRLAANHTWQGVRSAKSYSPACYTVGIDNDFAPPFVTYRAGEDCLTVNVVRPASASASDANKGKLPVFVWIYGGGFNMGSSADQRYNGSFLVDQSVGMGKPIIFVSLNYRTGALGFPVGDVADRERITNLGLYDQRVALHWIRDNIPAFGGDPDAITIAGESAGGASMLFHNTAYRGRDDGLFSRTIAQSSYYATQPRSQFYTDQLNGFWTNYTQAAGCARDDLDCLRRLPLGDLAKVSLSPAYSFPAALWNPQVDGELVAKDLQRSFLDGDFVKGKPIILHNNINEGLSFGVRGVNTSQQIIDAIIDKNGLGGDDRFTKAAQMALLEAYPDEEGLWPPYQAGDGLLSLSGRQDRRSCAIFGDLRMVAPRREVAELLSSPQSGAGNVYVSRFDQAQYNATIDGVAQHFAEVCYVFRNPLATQNALGPARRDIDLADEMAGYWISFVTTGDPNAVKGRQGADGGGGAAAATRPQWPRYDAGGKKHLRFKNSPTGERTEVVKDSYRPEGIRMLNEVRAGTWKPKSKREEL</sequence>
<evidence type="ECO:0000256" key="3">
    <source>
        <dbReference type="RuleBase" id="RU361235"/>
    </source>
</evidence>
<keyword evidence="3" id="KW-0732">Signal</keyword>
<dbReference type="PANTHER" id="PTHR43918">
    <property type="entry name" value="ACETYLCHOLINESTERASE"/>
    <property type="match status" value="1"/>
</dbReference>
<dbReference type="InterPro" id="IPR050654">
    <property type="entry name" value="AChE-related_enzymes"/>
</dbReference>
<protein>
    <recommendedName>
        <fullName evidence="3">Carboxylic ester hydrolase</fullName>
        <ecNumber evidence="3">3.1.1.-</ecNumber>
    </recommendedName>
</protein>
<dbReference type="InterPro" id="IPR002018">
    <property type="entry name" value="CarbesteraseB"/>
</dbReference>
<dbReference type="Pfam" id="PF00135">
    <property type="entry name" value="COesterase"/>
    <property type="match status" value="1"/>
</dbReference>
<dbReference type="Gene3D" id="3.40.50.1820">
    <property type="entry name" value="alpha/beta hydrolase"/>
    <property type="match status" value="1"/>
</dbReference>
<dbReference type="KEGG" id="pfp:PFL1_03194"/>
<evidence type="ECO:0000313" key="6">
    <source>
        <dbReference type="Proteomes" id="UP000053664"/>
    </source>
</evidence>